<accession>A0AAV8DP10</accession>
<dbReference type="Pfam" id="PF24758">
    <property type="entry name" value="LRR_At5g56370"/>
    <property type="match status" value="1"/>
</dbReference>
<dbReference type="PROSITE" id="PS50181">
    <property type="entry name" value="FBOX"/>
    <property type="match status" value="1"/>
</dbReference>
<reference evidence="3" key="1">
    <citation type="submission" date="2022-08" db="EMBL/GenBank/DDBJ databases">
        <authorList>
            <person name="Marques A."/>
        </authorList>
    </citation>
    <scope>NUCLEOTIDE SEQUENCE</scope>
    <source>
        <strain evidence="3">RhyPub2mFocal</strain>
        <tissue evidence="3">Leaves</tissue>
    </source>
</reference>
<feature type="signal peptide" evidence="1">
    <location>
        <begin position="1"/>
        <end position="22"/>
    </location>
</feature>
<evidence type="ECO:0000259" key="2">
    <source>
        <dbReference type="PROSITE" id="PS50181"/>
    </source>
</evidence>
<dbReference type="EMBL" id="JAMFTS010000004">
    <property type="protein sequence ID" value="KAJ4768237.1"/>
    <property type="molecule type" value="Genomic_DNA"/>
</dbReference>
<feature type="domain" description="F-box" evidence="2">
    <location>
        <begin position="52"/>
        <end position="88"/>
    </location>
</feature>
<protein>
    <submittedName>
        <fullName evidence="3">F-box/RNI-like/FBD-like domains-containing protein</fullName>
    </submittedName>
</protein>
<gene>
    <name evidence="3" type="ORF">LUZ62_078612</name>
</gene>
<dbReference type="Pfam" id="PF08387">
    <property type="entry name" value="FBD"/>
    <property type="match status" value="1"/>
</dbReference>
<dbReference type="CDD" id="cd22160">
    <property type="entry name" value="F-box_AtFBL13-like"/>
    <property type="match status" value="1"/>
</dbReference>
<dbReference type="Proteomes" id="UP001140206">
    <property type="component" value="Chromosome 4"/>
</dbReference>
<evidence type="ECO:0000256" key="1">
    <source>
        <dbReference type="SAM" id="SignalP"/>
    </source>
</evidence>
<dbReference type="SMART" id="SM00256">
    <property type="entry name" value="FBOX"/>
    <property type="match status" value="1"/>
</dbReference>
<dbReference type="InterPro" id="IPR055302">
    <property type="entry name" value="F-box_dom-containing"/>
</dbReference>
<evidence type="ECO:0000313" key="3">
    <source>
        <dbReference type="EMBL" id="KAJ4768237.1"/>
    </source>
</evidence>
<proteinExistence type="predicted"/>
<organism evidence="3 4">
    <name type="scientific">Rhynchospora pubera</name>
    <dbReference type="NCBI Taxonomy" id="906938"/>
    <lineage>
        <taxon>Eukaryota</taxon>
        <taxon>Viridiplantae</taxon>
        <taxon>Streptophyta</taxon>
        <taxon>Embryophyta</taxon>
        <taxon>Tracheophyta</taxon>
        <taxon>Spermatophyta</taxon>
        <taxon>Magnoliopsida</taxon>
        <taxon>Liliopsida</taxon>
        <taxon>Poales</taxon>
        <taxon>Cyperaceae</taxon>
        <taxon>Cyperoideae</taxon>
        <taxon>Rhynchosporeae</taxon>
        <taxon>Rhynchospora</taxon>
    </lineage>
</organism>
<evidence type="ECO:0000313" key="4">
    <source>
        <dbReference type="Proteomes" id="UP001140206"/>
    </source>
</evidence>
<dbReference type="InterPro" id="IPR053781">
    <property type="entry name" value="F-box_AtFBL13-like"/>
</dbReference>
<dbReference type="InterPro" id="IPR032675">
    <property type="entry name" value="LRR_dom_sf"/>
</dbReference>
<dbReference type="SUPFAM" id="SSF52047">
    <property type="entry name" value="RNI-like"/>
    <property type="match status" value="1"/>
</dbReference>
<feature type="chain" id="PRO_5043821177" evidence="1">
    <location>
        <begin position="23"/>
        <end position="493"/>
    </location>
</feature>
<dbReference type="Gene3D" id="3.80.10.10">
    <property type="entry name" value="Ribonuclease Inhibitor"/>
    <property type="match status" value="1"/>
</dbReference>
<dbReference type="InterPro" id="IPR036047">
    <property type="entry name" value="F-box-like_dom_sf"/>
</dbReference>
<dbReference type="InterPro" id="IPR001810">
    <property type="entry name" value="F-box_dom"/>
</dbReference>
<comment type="caution">
    <text evidence="3">The sequence shown here is derived from an EMBL/GenBank/DDBJ whole genome shotgun (WGS) entry which is preliminary data.</text>
</comment>
<dbReference type="InterPro" id="IPR055411">
    <property type="entry name" value="LRR_FXL15/At3g58940/PEG3-like"/>
</dbReference>
<dbReference type="InterPro" id="IPR006566">
    <property type="entry name" value="FBD"/>
</dbReference>
<keyword evidence="1" id="KW-0732">Signal</keyword>
<sequence>MLCSKQIIFLLLLLWCQSVCLSKTAFTDLRKRETKPTPTPVPVPVPPPPAGPDLISQLPDSILHSILSLLPIKDAVRTSALSSRWRPLWKAAPLRLDDDSFSPDTNDPYYACYYRVVSDPRFDSSRKAVFRIFDSHHGPIESLRLSLFYPFKMDRFVETAVRRGIRGLNLVPFDFHHETYKLPLSLLFCNTLNQLSLQNCTFPQALLPSIFPNLRELRIKCVSLPDDLLPKCASLETLLISTSDEGPPISISSPSLRKLVFGSVSSRAELIIKDAPNLESLMLADISTYDNKVKILHAPKLQRLGFINTDVRAIQLGRTLIERHKESLRSLPPTYLVNVAPCRVNLLSSVKTLAIKMELFSEKTIPIILKCFPCLENLDIVKYEGNGDDCYLNKGMWEEEGSLSFLDHLKTVIVKGFWGDQCDVELLRYLVVHGKVLQTITLLCSKHITKKFVDIKKRQICIENRASSNLALVFFRDTEENVHFSLWNDMICY</sequence>
<dbReference type="Gene3D" id="1.20.1280.50">
    <property type="match status" value="1"/>
</dbReference>
<name>A0AAV8DP10_9POAL</name>
<dbReference type="PANTHER" id="PTHR32141">
    <property type="match status" value="1"/>
</dbReference>
<dbReference type="PANTHER" id="PTHR32141:SF179">
    <property type="entry name" value="F-BOX DOMAIN-CONTAINING PROTEIN"/>
    <property type="match status" value="1"/>
</dbReference>
<dbReference type="Pfam" id="PF00646">
    <property type="entry name" value="F-box"/>
    <property type="match status" value="1"/>
</dbReference>
<keyword evidence="4" id="KW-1185">Reference proteome</keyword>
<dbReference type="AlphaFoldDB" id="A0AAV8DP10"/>
<dbReference type="SUPFAM" id="SSF81383">
    <property type="entry name" value="F-box domain"/>
    <property type="match status" value="1"/>
</dbReference>